<feature type="transmembrane region" description="Helical" evidence="8">
    <location>
        <begin position="185"/>
        <end position="207"/>
    </location>
</feature>
<name>A0A2H0XEM7_UNCKA</name>
<evidence type="ECO:0000259" key="9">
    <source>
        <dbReference type="Pfam" id="PF13231"/>
    </source>
</evidence>
<dbReference type="Pfam" id="PF13231">
    <property type="entry name" value="PMT_2"/>
    <property type="match status" value="1"/>
</dbReference>
<evidence type="ECO:0000313" key="11">
    <source>
        <dbReference type="Proteomes" id="UP000230340"/>
    </source>
</evidence>
<keyword evidence="5 8" id="KW-0812">Transmembrane</keyword>
<accession>A0A2H0XEM7</accession>
<evidence type="ECO:0000256" key="7">
    <source>
        <dbReference type="ARBA" id="ARBA00023136"/>
    </source>
</evidence>
<feature type="transmembrane region" description="Helical" evidence="8">
    <location>
        <begin position="56"/>
        <end position="77"/>
    </location>
</feature>
<evidence type="ECO:0000313" key="10">
    <source>
        <dbReference type="EMBL" id="PIS23265.1"/>
    </source>
</evidence>
<keyword evidence="4" id="KW-0808">Transferase</keyword>
<dbReference type="GO" id="GO:0009103">
    <property type="term" value="P:lipopolysaccharide biosynthetic process"/>
    <property type="evidence" value="ECO:0007669"/>
    <property type="project" value="UniProtKB-ARBA"/>
</dbReference>
<evidence type="ECO:0000256" key="2">
    <source>
        <dbReference type="ARBA" id="ARBA00022475"/>
    </source>
</evidence>
<dbReference type="InterPro" id="IPR038731">
    <property type="entry name" value="RgtA/B/C-like"/>
</dbReference>
<dbReference type="Proteomes" id="UP000230340">
    <property type="component" value="Unassembled WGS sequence"/>
</dbReference>
<feature type="transmembrane region" description="Helical" evidence="8">
    <location>
        <begin position="316"/>
        <end position="333"/>
    </location>
</feature>
<comment type="caution">
    <text evidence="10">The sequence shown here is derived from an EMBL/GenBank/DDBJ whole genome shotgun (WGS) entry which is preliminary data.</text>
</comment>
<dbReference type="InterPro" id="IPR050297">
    <property type="entry name" value="LipidA_mod_glycosyltrf_83"/>
</dbReference>
<evidence type="ECO:0000256" key="1">
    <source>
        <dbReference type="ARBA" id="ARBA00004651"/>
    </source>
</evidence>
<feature type="transmembrane region" description="Helical" evidence="8">
    <location>
        <begin position="89"/>
        <end position="112"/>
    </location>
</feature>
<dbReference type="PANTHER" id="PTHR33908:SF11">
    <property type="entry name" value="MEMBRANE PROTEIN"/>
    <property type="match status" value="1"/>
</dbReference>
<feature type="transmembrane region" description="Helical" evidence="8">
    <location>
        <begin position="284"/>
        <end position="304"/>
    </location>
</feature>
<reference evidence="11" key="1">
    <citation type="submission" date="2017-09" db="EMBL/GenBank/DDBJ databases">
        <title>Depth-based differentiation of microbial function through sediment-hosted aquifers and enrichment of novel symbionts in the deep terrestrial subsurface.</title>
        <authorList>
            <person name="Probst A.J."/>
            <person name="Ladd B."/>
            <person name="Jarett J.K."/>
            <person name="Geller-Mcgrath D.E."/>
            <person name="Sieber C.M.K."/>
            <person name="Emerson J.B."/>
            <person name="Anantharaman K."/>
            <person name="Thomas B.C."/>
            <person name="Malmstrom R."/>
            <person name="Stieglmeier M."/>
            <person name="Klingl A."/>
            <person name="Woyke T."/>
            <person name="Ryan C.M."/>
            <person name="Banfield J.F."/>
        </authorList>
    </citation>
    <scope>NUCLEOTIDE SEQUENCE [LARGE SCALE GENOMIC DNA]</scope>
</reference>
<dbReference type="AlphaFoldDB" id="A0A2H0XEM7"/>
<evidence type="ECO:0000256" key="4">
    <source>
        <dbReference type="ARBA" id="ARBA00022679"/>
    </source>
</evidence>
<dbReference type="GO" id="GO:0016763">
    <property type="term" value="F:pentosyltransferase activity"/>
    <property type="evidence" value="ECO:0007669"/>
    <property type="project" value="TreeGrafter"/>
</dbReference>
<keyword evidence="7 8" id="KW-0472">Membrane</keyword>
<proteinExistence type="predicted"/>
<sequence>MEHKRAFFILFLVSCVLLIPFLGYSYIQPTTDLWLLRSVHFYYAVKSYNFQDTYTMYHPGVTVMWLVGITSGLFYKIRGGVDIFSFDIFSSYIFWPTLAVVMAEILALLLLFNVLKIIIGQKTAFISCLILVLEPFFLGNARSIHMDTLVSLFSFISLCYFFLGVKKGGKSNFVFSGIALGFGMLTRINAGVVFAFYIFWIGFLIFWRKTSLTIGLKALLITGIIGALTFYILFPAMWLNPIGTATRILKEGVFDTALAEESRRGVLLALGGIPLLQKVLAYPIYLLFRITPLLFLMLGVFAIWGRKRLELSEKVFIRYLFAFVIYYYLFITIPDKQIFRYALPLLPALAVIAGFTLTKLTKKGLVVGYFAVQLVLVLYYYPNFFAFFNPLLGGIKTASSYINLNQDATGYAVVADYLNRKEGSDKLTLAMYDSNSFKMIFKGQSFMIKTYESQFGKKVDTDYILFPINMGLEFLPKDMYNLEKIFKVAGADYYFLYRRI</sequence>
<feature type="transmembrane region" description="Helical" evidence="8">
    <location>
        <begin position="219"/>
        <end position="239"/>
    </location>
</feature>
<feature type="domain" description="Glycosyltransferase RgtA/B/C/D-like" evidence="9">
    <location>
        <begin position="85"/>
        <end position="222"/>
    </location>
</feature>
<feature type="transmembrane region" description="Helical" evidence="8">
    <location>
        <begin position="7"/>
        <end position="27"/>
    </location>
</feature>
<feature type="transmembrane region" description="Helical" evidence="8">
    <location>
        <begin position="364"/>
        <end position="381"/>
    </location>
</feature>
<dbReference type="GO" id="GO:0005886">
    <property type="term" value="C:plasma membrane"/>
    <property type="evidence" value="ECO:0007669"/>
    <property type="project" value="UniProtKB-SubCell"/>
</dbReference>
<organism evidence="10 11">
    <name type="scientific">candidate division WWE3 bacterium CG08_land_8_20_14_0_20_40_13</name>
    <dbReference type="NCBI Taxonomy" id="1975084"/>
    <lineage>
        <taxon>Bacteria</taxon>
        <taxon>Katanobacteria</taxon>
    </lineage>
</organism>
<evidence type="ECO:0000256" key="3">
    <source>
        <dbReference type="ARBA" id="ARBA00022676"/>
    </source>
</evidence>
<dbReference type="PANTHER" id="PTHR33908">
    <property type="entry name" value="MANNOSYLTRANSFERASE YKCB-RELATED"/>
    <property type="match status" value="1"/>
</dbReference>
<comment type="subcellular location">
    <subcellularLocation>
        <location evidence="1">Cell membrane</location>
        <topology evidence="1">Multi-pass membrane protein</topology>
    </subcellularLocation>
</comment>
<gene>
    <name evidence="10" type="ORF">COT49_01050</name>
</gene>
<evidence type="ECO:0000256" key="6">
    <source>
        <dbReference type="ARBA" id="ARBA00022989"/>
    </source>
</evidence>
<keyword evidence="2" id="KW-1003">Cell membrane</keyword>
<evidence type="ECO:0000256" key="8">
    <source>
        <dbReference type="SAM" id="Phobius"/>
    </source>
</evidence>
<feature type="transmembrane region" description="Helical" evidence="8">
    <location>
        <begin position="149"/>
        <end position="165"/>
    </location>
</feature>
<keyword evidence="3" id="KW-0328">Glycosyltransferase</keyword>
<feature type="transmembrane region" description="Helical" evidence="8">
    <location>
        <begin position="339"/>
        <end position="357"/>
    </location>
</feature>
<feature type="transmembrane region" description="Helical" evidence="8">
    <location>
        <begin position="118"/>
        <end position="137"/>
    </location>
</feature>
<dbReference type="EMBL" id="PEYT01000006">
    <property type="protein sequence ID" value="PIS23265.1"/>
    <property type="molecule type" value="Genomic_DNA"/>
</dbReference>
<protein>
    <recommendedName>
        <fullName evidence="9">Glycosyltransferase RgtA/B/C/D-like domain-containing protein</fullName>
    </recommendedName>
</protein>
<keyword evidence="6 8" id="KW-1133">Transmembrane helix</keyword>
<evidence type="ECO:0000256" key="5">
    <source>
        <dbReference type="ARBA" id="ARBA00022692"/>
    </source>
</evidence>